<sequence length="143" mass="16299">MFRTGWIAFVSLMVAAALLMLAAPAVADERSAEFQKIITSQIKAFRADDGELAFSFAAPIIRQRFQRPDVFLQMVRQGYRPVYRPKSVSFGRMKETPIGPSQEVWIIDRNDDAWRAVYTFEQQPDGSWKISGCYLTRDKGEAV</sequence>
<keyword evidence="1" id="KW-0732">Signal</keyword>
<evidence type="ECO:0000313" key="3">
    <source>
        <dbReference type="Proteomes" id="UP000433101"/>
    </source>
</evidence>
<organism evidence="2 3">
    <name type="scientific">Stappia sediminis</name>
    <dbReference type="NCBI Taxonomy" id="2692190"/>
    <lineage>
        <taxon>Bacteria</taxon>
        <taxon>Pseudomonadati</taxon>
        <taxon>Pseudomonadota</taxon>
        <taxon>Alphaproteobacteria</taxon>
        <taxon>Hyphomicrobiales</taxon>
        <taxon>Stappiaceae</taxon>
        <taxon>Stappia</taxon>
    </lineage>
</organism>
<accession>A0A7X3LT34</accession>
<evidence type="ECO:0000313" key="2">
    <source>
        <dbReference type="EMBL" id="MXN64597.1"/>
    </source>
</evidence>
<protein>
    <submittedName>
        <fullName evidence="2">DUF4864 domain-containing protein</fullName>
    </submittedName>
</protein>
<dbReference type="Proteomes" id="UP000433101">
    <property type="component" value="Unassembled WGS sequence"/>
</dbReference>
<evidence type="ECO:0000256" key="1">
    <source>
        <dbReference type="SAM" id="SignalP"/>
    </source>
</evidence>
<gene>
    <name evidence="2" type="ORF">GR183_06740</name>
</gene>
<proteinExistence type="predicted"/>
<comment type="caution">
    <text evidence="2">The sequence shown here is derived from an EMBL/GenBank/DDBJ whole genome shotgun (WGS) entry which is preliminary data.</text>
</comment>
<dbReference type="RefSeq" id="WP_160774796.1">
    <property type="nucleotide sequence ID" value="NZ_WUMV01000002.1"/>
</dbReference>
<reference evidence="2 3" key="1">
    <citation type="submission" date="2019-12" db="EMBL/GenBank/DDBJ databases">
        <authorList>
            <person name="Li M."/>
        </authorList>
    </citation>
    <scope>NUCLEOTIDE SEQUENCE [LARGE SCALE GENOMIC DNA]</scope>
    <source>
        <strain evidence="2 3">GBMRC 2046</strain>
    </source>
</reference>
<feature type="chain" id="PRO_5031285084" evidence="1">
    <location>
        <begin position="28"/>
        <end position="143"/>
    </location>
</feature>
<name>A0A7X3LT34_9HYPH</name>
<keyword evidence="3" id="KW-1185">Reference proteome</keyword>
<dbReference type="Pfam" id="PF16156">
    <property type="entry name" value="DUF4864"/>
    <property type="match status" value="1"/>
</dbReference>
<feature type="signal peptide" evidence="1">
    <location>
        <begin position="1"/>
        <end position="27"/>
    </location>
</feature>
<dbReference type="EMBL" id="WUMV01000002">
    <property type="protein sequence ID" value="MXN64597.1"/>
    <property type="molecule type" value="Genomic_DNA"/>
</dbReference>
<dbReference type="InterPro" id="IPR032347">
    <property type="entry name" value="DUF4864"/>
</dbReference>
<dbReference type="AlphaFoldDB" id="A0A7X3LT34"/>